<comment type="cofactor">
    <cofactor evidence="1">
        <name>[4Fe-4S] cluster</name>
        <dbReference type="ChEBI" id="CHEBI:49883"/>
    </cofactor>
</comment>
<evidence type="ECO:0000256" key="2">
    <source>
        <dbReference type="ARBA" id="ARBA00022691"/>
    </source>
</evidence>
<dbReference type="CDD" id="cd21128">
    <property type="entry name" value="SPASM_rSAM"/>
    <property type="match status" value="1"/>
</dbReference>
<dbReference type="AlphaFoldDB" id="A0A3P3XRV6"/>
<feature type="compositionally biased region" description="Basic and acidic residues" evidence="6">
    <location>
        <begin position="452"/>
        <end position="478"/>
    </location>
</feature>
<keyword evidence="5" id="KW-0411">Iron-sulfur</keyword>
<evidence type="ECO:0000256" key="1">
    <source>
        <dbReference type="ARBA" id="ARBA00001966"/>
    </source>
</evidence>
<dbReference type="InterPro" id="IPR058240">
    <property type="entry name" value="rSAM_sf"/>
</dbReference>
<dbReference type="SFLD" id="SFLDG01067">
    <property type="entry name" value="SPASM/twitch_domain_containing"/>
    <property type="match status" value="1"/>
</dbReference>
<dbReference type="Gene3D" id="3.20.20.70">
    <property type="entry name" value="Aldolase class I"/>
    <property type="match status" value="1"/>
</dbReference>
<sequence length="484" mass="54629">MNTISYAVGSTALNVTLRYLNRNPEKNIPKIADVLMPFTYREDMKRQIATAKKVMQDPANPYRGLIMRAFSELAPNVRKSFLSNFVLNSAMVGADRTSMLKVKYKCNIPWAILMDPTSACNLHCKGCWAAEYDKTDSMDYALLDRIIREGKELGVYFYIYSGGEPTVRKDDLLNLAKVHIDCIFLAFTNGTLVDDAFAKALAEVGNFGLAFSIEGFEDATDFRRGNGTYQKVIRGMQNMKKYGAPFGFSACWHSKNTEAVGDEKFLDFLIEQGCAFGWYFTYMPLGKDADTSLLAKPEQREYMFHWVRRMRDTKPIFLIDFWNDGQYVNGCIAGGRSYLHINAAGDVEPCAFIHYSNVNIHDVSLLDALRSPIFKQYAAHQPFNENHLRPCPLLDNPGMLAEMVKASGAHSTQPIDKEDVDDLTAKCAPAAAKWTPVSEKLWAGELPHYLEAQKRKDEEQERNRAILEKKLKKTKDDASLEAAS</sequence>
<keyword evidence="2" id="KW-0949">S-adenosyl-L-methionine</keyword>
<dbReference type="GO" id="GO:0051536">
    <property type="term" value="F:iron-sulfur cluster binding"/>
    <property type="evidence" value="ECO:0007669"/>
    <property type="project" value="UniProtKB-KW"/>
</dbReference>
<dbReference type="PANTHER" id="PTHR43524">
    <property type="entry name" value="RADICAL SAM SUPERFAMILY PROTEIN"/>
    <property type="match status" value="1"/>
</dbReference>
<dbReference type="SFLD" id="SFLDS00029">
    <property type="entry name" value="Radical_SAM"/>
    <property type="match status" value="1"/>
</dbReference>
<proteinExistence type="predicted"/>
<gene>
    <name evidence="8" type="ORF">SPIRO4BDMA_50540</name>
</gene>
<dbReference type="GO" id="GO:0046872">
    <property type="term" value="F:metal ion binding"/>
    <property type="evidence" value="ECO:0007669"/>
    <property type="project" value="UniProtKB-KW"/>
</dbReference>
<name>A0A3P3XRV6_9SPIR</name>
<dbReference type="GO" id="GO:0003824">
    <property type="term" value="F:catalytic activity"/>
    <property type="evidence" value="ECO:0007669"/>
    <property type="project" value="InterPro"/>
</dbReference>
<dbReference type="SUPFAM" id="SSF102114">
    <property type="entry name" value="Radical SAM enzymes"/>
    <property type="match status" value="1"/>
</dbReference>
<evidence type="ECO:0000256" key="3">
    <source>
        <dbReference type="ARBA" id="ARBA00022723"/>
    </source>
</evidence>
<dbReference type="InterPro" id="IPR007197">
    <property type="entry name" value="rSAM"/>
</dbReference>
<dbReference type="EMBL" id="FWDO01000005">
    <property type="protein sequence ID" value="SLM19025.1"/>
    <property type="molecule type" value="Genomic_DNA"/>
</dbReference>
<protein>
    <submittedName>
        <fullName evidence="8">Fe-S oxidoreductase</fullName>
    </submittedName>
</protein>
<evidence type="ECO:0000259" key="7">
    <source>
        <dbReference type="Pfam" id="PF04055"/>
    </source>
</evidence>
<feature type="region of interest" description="Disordered" evidence="6">
    <location>
        <begin position="452"/>
        <end position="484"/>
    </location>
</feature>
<dbReference type="CDD" id="cd01335">
    <property type="entry name" value="Radical_SAM"/>
    <property type="match status" value="1"/>
</dbReference>
<dbReference type="PANTHER" id="PTHR43524:SF1">
    <property type="entry name" value="RADICAL SAM SUPERFAMILY PROTEIN"/>
    <property type="match status" value="1"/>
</dbReference>
<evidence type="ECO:0000256" key="5">
    <source>
        <dbReference type="ARBA" id="ARBA00023014"/>
    </source>
</evidence>
<dbReference type="Pfam" id="PF04055">
    <property type="entry name" value="Radical_SAM"/>
    <property type="match status" value="1"/>
</dbReference>
<evidence type="ECO:0000313" key="8">
    <source>
        <dbReference type="EMBL" id="SLM19025.1"/>
    </source>
</evidence>
<evidence type="ECO:0000256" key="4">
    <source>
        <dbReference type="ARBA" id="ARBA00023004"/>
    </source>
</evidence>
<keyword evidence="4" id="KW-0408">Iron</keyword>
<keyword evidence="3" id="KW-0479">Metal-binding</keyword>
<reference evidence="8" key="1">
    <citation type="submission" date="2017-02" db="EMBL/GenBank/DDBJ databases">
        <authorList>
            <person name="Regsiter A."/>
            <person name="William W."/>
        </authorList>
    </citation>
    <scope>NUCLEOTIDE SEQUENCE</scope>
    <source>
        <strain evidence="8">BdmA 4</strain>
    </source>
</reference>
<evidence type="ECO:0000256" key="6">
    <source>
        <dbReference type="SAM" id="MobiDB-lite"/>
    </source>
</evidence>
<dbReference type="InterPro" id="IPR013785">
    <property type="entry name" value="Aldolase_TIM"/>
</dbReference>
<feature type="domain" description="Radical SAM core" evidence="7">
    <location>
        <begin position="116"/>
        <end position="245"/>
    </location>
</feature>
<accession>A0A3P3XRV6</accession>
<organism evidence="8">
    <name type="scientific">uncultured spirochete</name>
    <dbReference type="NCBI Taxonomy" id="156406"/>
    <lineage>
        <taxon>Bacteria</taxon>
        <taxon>Pseudomonadati</taxon>
        <taxon>Spirochaetota</taxon>
        <taxon>Spirochaetia</taxon>
        <taxon>Spirochaetales</taxon>
        <taxon>environmental samples</taxon>
    </lineage>
</organism>